<evidence type="ECO:0000256" key="1">
    <source>
        <dbReference type="SAM" id="Phobius"/>
    </source>
</evidence>
<keyword evidence="1" id="KW-0812">Transmembrane</keyword>
<gene>
    <name evidence="2" type="ORF">RIF29_19081</name>
</gene>
<sequence length="150" mass="15161">MAVAVTVVVPVAAMAIVVFFYPLSLLLSLIEGCCGVEFDARSGCICTWRCWILTTMTVALTATLGLSLMLAVVASVLGDAGFVVNGNDSGGGGDGVKGDTGSLVDGNDGGGGRGRCSEGDGDLLLSSFSIHSDRMAAEVEFDARGGCICT</sequence>
<accession>A0AAN9I574</accession>
<dbReference type="EMBL" id="JAYWIO010000004">
    <property type="protein sequence ID" value="KAK7266437.1"/>
    <property type="molecule type" value="Genomic_DNA"/>
</dbReference>
<comment type="caution">
    <text evidence="2">The sequence shown here is derived from an EMBL/GenBank/DDBJ whole genome shotgun (WGS) entry which is preliminary data.</text>
</comment>
<evidence type="ECO:0000313" key="2">
    <source>
        <dbReference type="EMBL" id="KAK7266437.1"/>
    </source>
</evidence>
<feature type="transmembrane region" description="Helical" evidence="1">
    <location>
        <begin position="51"/>
        <end position="77"/>
    </location>
</feature>
<keyword evidence="1" id="KW-1133">Transmembrane helix</keyword>
<name>A0AAN9I574_CROPI</name>
<feature type="transmembrane region" description="Helical" evidence="1">
    <location>
        <begin position="6"/>
        <end position="30"/>
    </location>
</feature>
<proteinExistence type="predicted"/>
<keyword evidence="3" id="KW-1185">Reference proteome</keyword>
<dbReference type="Proteomes" id="UP001372338">
    <property type="component" value="Unassembled WGS sequence"/>
</dbReference>
<keyword evidence="1" id="KW-0472">Membrane</keyword>
<protein>
    <submittedName>
        <fullName evidence="2">Uncharacterized protein</fullName>
    </submittedName>
</protein>
<evidence type="ECO:0000313" key="3">
    <source>
        <dbReference type="Proteomes" id="UP001372338"/>
    </source>
</evidence>
<organism evidence="2 3">
    <name type="scientific">Crotalaria pallida</name>
    <name type="common">Smooth rattlebox</name>
    <name type="synonym">Crotalaria striata</name>
    <dbReference type="NCBI Taxonomy" id="3830"/>
    <lineage>
        <taxon>Eukaryota</taxon>
        <taxon>Viridiplantae</taxon>
        <taxon>Streptophyta</taxon>
        <taxon>Embryophyta</taxon>
        <taxon>Tracheophyta</taxon>
        <taxon>Spermatophyta</taxon>
        <taxon>Magnoliopsida</taxon>
        <taxon>eudicotyledons</taxon>
        <taxon>Gunneridae</taxon>
        <taxon>Pentapetalae</taxon>
        <taxon>rosids</taxon>
        <taxon>fabids</taxon>
        <taxon>Fabales</taxon>
        <taxon>Fabaceae</taxon>
        <taxon>Papilionoideae</taxon>
        <taxon>50 kb inversion clade</taxon>
        <taxon>genistoids sensu lato</taxon>
        <taxon>core genistoids</taxon>
        <taxon>Crotalarieae</taxon>
        <taxon>Crotalaria</taxon>
    </lineage>
</organism>
<dbReference type="AlphaFoldDB" id="A0AAN9I574"/>
<reference evidence="2 3" key="1">
    <citation type="submission" date="2024-01" db="EMBL/GenBank/DDBJ databases">
        <title>The genomes of 5 underutilized Papilionoideae crops provide insights into root nodulation and disease resistanc.</title>
        <authorList>
            <person name="Yuan L."/>
        </authorList>
    </citation>
    <scope>NUCLEOTIDE SEQUENCE [LARGE SCALE GENOMIC DNA]</scope>
    <source>
        <strain evidence="2">ZHUSHIDOU_FW_LH</strain>
        <tissue evidence="2">Leaf</tissue>
    </source>
</reference>